<accession>A0AAX1XFK2</accession>
<sequence length="147" mass="16790">MNGILPDLIQSFEECLKMVGGQRDHYDVDAALVMTFILMQRKVFNEQERSILSMKLSEKCLKRGNIFNDVNEQAEFLEMASFYPETVKYLVNNGVFNLSTLRLALDKLNHEVRKSSGYSSMAQCMMYTQSKADSAIIIQNCINLIDS</sequence>
<dbReference type="EMBL" id="PKPZ01000069">
    <property type="protein sequence ID" value="RPB31152.1"/>
    <property type="molecule type" value="Genomic_DNA"/>
</dbReference>
<evidence type="ECO:0000313" key="2">
    <source>
        <dbReference type="Proteomes" id="UP000283878"/>
    </source>
</evidence>
<reference evidence="1 2" key="1">
    <citation type="journal article" date="2018" name="AMB Express">
        <title>Occurrence and significance of pathogenicity and fitness islands in environmental vibrios.</title>
        <authorList>
            <person name="Klein S."/>
            <person name="Pipes S."/>
            <person name="Lovell C.R."/>
        </authorList>
    </citation>
    <scope>NUCLEOTIDE SEQUENCE [LARGE SCALE GENOMIC DNA]</scope>
    <source>
        <strain evidence="1 2">JBS-8-11-1</strain>
    </source>
</reference>
<evidence type="ECO:0000313" key="1">
    <source>
        <dbReference type="EMBL" id="RPB31152.1"/>
    </source>
</evidence>
<organism evidence="1 2">
    <name type="scientific">Vibrio diabolicus</name>
    <dbReference type="NCBI Taxonomy" id="50719"/>
    <lineage>
        <taxon>Bacteria</taxon>
        <taxon>Pseudomonadati</taxon>
        <taxon>Pseudomonadota</taxon>
        <taxon>Gammaproteobacteria</taxon>
        <taxon>Vibrionales</taxon>
        <taxon>Vibrionaceae</taxon>
        <taxon>Vibrio</taxon>
        <taxon>Vibrio diabolicus subgroup</taxon>
    </lineage>
</organism>
<comment type="caution">
    <text evidence="1">The sequence shown here is derived from an EMBL/GenBank/DDBJ whole genome shotgun (WGS) entry which is preliminary data.</text>
</comment>
<dbReference type="Proteomes" id="UP000283878">
    <property type="component" value="Unassembled WGS sequence"/>
</dbReference>
<name>A0AAX1XFK2_9VIBR</name>
<protein>
    <submittedName>
        <fullName evidence="1">Uncharacterized protein</fullName>
    </submittedName>
</protein>
<gene>
    <name evidence="1" type="ORF">CYQ91_24595</name>
</gene>
<dbReference type="AlphaFoldDB" id="A0AAX1XFK2"/>
<proteinExistence type="predicted"/>